<dbReference type="Proteomes" id="UP000765509">
    <property type="component" value="Unassembled WGS sequence"/>
</dbReference>
<reference evidence="2" key="1">
    <citation type="submission" date="2021-03" db="EMBL/GenBank/DDBJ databases">
        <title>Draft genome sequence of rust myrtle Austropuccinia psidii MF-1, a brazilian biotype.</title>
        <authorList>
            <person name="Quecine M.C."/>
            <person name="Pachon D.M.R."/>
            <person name="Bonatelli M.L."/>
            <person name="Correr F.H."/>
            <person name="Franceschini L.M."/>
            <person name="Leite T.F."/>
            <person name="Margarido G.R.A."/>
            <person name="Almeida C.A."/>
            <person name="Ferrarezi J.A."/>
            <person name="Labate C.A."/>
        </authorList>
    </citation>
    <scope>NUCLEOTIDE SEQUENCE</scope>
    <source>
        <strain evidence="2">MF-1</strain>
    </source>
</reference>
<feature type="signal peptide" evidence="1">
    <location>
        <begin position="1"/>
        <end position="21"/>
    </location>
</feature>
<comment type="caution">
    <text evidence="2">The sequence shown here is derived from an EMBL/GenBank/DDBJ whole genome shotgun (WGS) entry which is preliminary data.</text>
</comment>
<dbReference type="EMBL" id="AVOT02008727">
    <property type="protein sequence ID" value="MBW0486605.1"/>
    <property type="molecule type" value="Genomic_DNA"/>
</dbReference>
<evidence type="ECO:0000256" key="1">
    <source>
        <dbReference type="SAM" id="SignalP"/>
    </source>
</evidence>
<organism evidence="2 3">
    <name type="scientific">Austropuccinia psidii MF-1</name>
    <dbReference type="NCBI Taxonomy" id="1389203"/>
    <lineage>
        <taxon>Eukaryota</taxon>
        <taxon>Fungi</taxon>
        <taxon>Dikarya</taxon>
        <taxon>Basidiomycota</taxon>
        <taxon>Pucciniomycotina</taxon>
        <taxon>Pucciniomycetes</taxon>
        <taxon>Pucciniales</taxon>
        <taxon>Sphaerophragmiaceae</taxon>
        <taxon>Austropuccinia</taxon>
    </lineage>
</organism>
<evidence type="ECO:0000313" key="2">
    <source>
        <dbReference type="EMBL" id="MBW0486605.1"/>
    </source>
</evidence>
<gene>
    <name evidence="2" type="ORF">O181_026320</name>
</gene>
<name>A0A9Q3CP58_9BASI</name>
<evidence type="ECO:0000313" key="3">
    <source>
        <dbReference type="Proteomes" id="UP000765509"/>
    </source>
</evidence>
<protein>
    <recommendedName>
        <fullName evidence="4">PH domain-containing protein</fullName>
    </recommendedName>
</protein>
<keyword evidence="1" id="KW-0732">Signal</keyword>
<proteinExistence type="predicted"/>
<dbReference type="AlphaFoldDB" id="A0A9Q3CP58"/>
<accession>A0A9Q3CP58</accession>
<feature type="chain" id="PRO_5040146466" description="PH domain-containing protein" evidence="1">
    <location>
        <begin position="22"/>
        <end position="323"/>
    </location>
</feature>
<evidence type="ECO:0008006" key="4">
    <source>
        <dbReference type="Google" id="ProtNLM"/>
    </source>
</evidence>
<keyword evidence="3" id="KW-1185">Reference proteome</keyword>
<sequence length="323" mass="37634">MDLATLIALSHLFLLNNHSWCMSPSHALSEIPREAAEDQMPGLRCIDTVASLDDDEGTHWEPLEIRHDEGQCYGKTVNLAQYSGLATSGLKKEKTNWSRRIWKGLSRLNIFHRGSSKKKPAEKFEKTFIKIRSDRKRAPLVEANFNLMQRRLKEGAPEELKEWIQALNRLLNDNRSGLYGLRTEAELQFGFWDLRQRVDIDKYREIAKEVLRLHRRSMVDISRNLEYIKKHKAAVEDFPWAIDILDATNLLTMTKRGPLLHTSIQHHSNLLLLFSTDEVKLITKWFEDNEVINPIFQKVKGTHTENEFKQIIEDLVNIVRDQN</sequence>